<feature type="region of interest" description="Disordered" evidence="1">
    <location>
        <begin position="1"/>
        <end position="28"/>
    </location>
</feature>
<protein>
    <recommendedName>
        <fullName evidence="4">Serine protease</fullName>
    </recommendedName>
</protein>
<dbReference type="EMBL" id="CP121271">
    <property type="protein sequence ID" value="WMC88893.1"/>
    <property type="molecule type" value="Genomic_DNA"/>
</dbReference>
<gene>
    <name evidence="2" type="ORF">P7W03_26330</name>
</gene>
<feature type="compositionally biased region" description="Low complexity" evidence="1">
    <location>
        <begin position="1"/>
        <end position="13"/>
    </location>
</feature>
<evidence type="ECO:0000313" key="3">
    <source>
        <dbReference type="Proteomes" id="UP001231701"/>
    </source>
</evidence>
<feature type="region of interest" description="Disordered" evidence="1">
    <location>
        <begin position="522"/>
        <end position="541"/>
    </location>
</feature>
<feature type="compositionally biased region" description="Low complexity" evidence="1">
    <location>
        <begin position="553"/>
        <end position="568"/>
    </location>
</feature>
<dbReference type="SUPFAM" id="SSF50494">
    <property type="entry name" value="Trypsin-like serine proteases"/>
    <property type="match status" value="1"/>
</dbReference>
<feature type="compositionally biased region" description="Low complexity" evidence="1">
    <location>
        <begin position="587"/>
        <end position="709"/>
    </location>
</feature>
<dbReference type="Proteomes" id="UP001231701">
    <property type="component" value="Chromosome"/>
</dbReference>
<dbReference type="InterPro" id="IPR027417">
    <property type="entry name" value="P-loop_NTPase"/>
</dbReference>
<accession>A0AAX3ZR53</accession>
<dbReference type="InterPro" id="IPR009003">
    <property type="entry name" value="Peptidase_S1_PA"/>
</dbReference>
<proteinExistence type="predicted"/>
<dbReference type="Gene3D" id="2.40.10.120">
    <property type="match status" value="1"/>
</dbReference>
<feature type="region of interest" description="Disordered" evidence="1">
    <location>
        <begin position="548"/>
        <end position="571"/>
    </location>
</feature>
<name>A0AAX3ZR53_STRRO</name>
<feature type="region of interest" description="Disordered" evidence="1">
    <location>
        <begin position="587"/>
        <end position="743"/>
    </location>
</feature>
<organism evidence="2 3">
    <name type="scientific">Streptomyces rochei</name>
    <name type="common">Streptomyces parvullus</name>
    <dbReference type="NCBI Taxonomy" id="1928"/>
    <lineage>
        <taxon>Bacteria</taxon>
        <taxon>Bacillati</taxon>
        <taxon>Actinomycetota</taxon>
        <taxon>Actinomycetes</taxon>
        <taxon>Kitasatosporales</taxon>
        <taxon>Streptomycetaceae</taxon>
        <taxon>Streptomyces</taxon>
        <taxon>Streptomyces rochei group</taxon>
    </lineage>
</organism>
<dbReference type="RefSeq" id="WP_306693121.1">
    <property type="nucleotide sequence ID" value="NZ_CP121271.1"/>
</dbReference>
<dbReference type="PANTHER" id="PTHR43019">
    <property type="entry name" value="SERINE ENDOPROTEASE DEGS"/>
    <property type="match status" value="1"/>
</dbReference>
<evidence type="ECO:0000313" key="2">
    <source>
        <dbReference type="EMBL" id="WMC88893.1"/>
    </source>
</evidence>
<evidence type="ECO:0000256" key="1">
    <source>
        <dbReference type="SAM" id="MobiDB-lite"/>
    </source>
</evidence>
<reference evidence="2" key="1">
    <citation type="submission" date="2023-03" db="EMBL/GenBank/DDBJ databases">
        <title>Borrelidin-producing and root-colonizing Streptomyces rochei is a potent biopesticide for soil-borne oomycete-caused plant diseases.</title>
        <authorList>
            <person name="Zhou D."/>
            <person name="Wang X."/>
            <person name="Navarro-Munoz J.C."/>
            <person name="Li W."/>
            <person name="Li J."/>
            <person name="Jiu M."/>
            <person name="Deng S."/>
            <person name="Ye Y."/>
            <person name="Daly P."/>
            <person name="Wei L."/>
        </authorList>
    </citation>
    <scope>NUCLEOTIDE SEQUENCE</scope>
    <source>
        <strain evidence="2">JK1</strain>
    </source>
</reference>
<dbReference type="PANTHER" id="PTHR43019:SF23">
    <property type="entry name" value="PROTEASE DO-LIKE 5, CHLOROPLASTIC"/>
    <property type="match status" value="1"/>
</dbReference>
<dbReference type="GeneID" id="90945624"/>
<evidence type="ECO:0008006" key="4">
    <source>
        <dbReference type="Google" id="ProtNLM"/>
    </source>
</evidence>
<sequence>MARRSGPGAREGCAGPGAGEGEAPRPAPDDALIRLHDLAGRPRGTGFVADHRGTVVTSHEAVDGLSRLVLSTVGGRRRVVAAADVTSLPALGLALVRAEGGLGVPPLPVTTRERVEAGTYVRIAAAGWREARVLGTTDVHYAATDRFHRLADALELAVGTAGRDALRLGGGAAGGPVLDLTTGAVLAVLGTALSSGHSDVGFAVPLPAAPGPLADLLAENAATVPAYGADLNLAGVLALTATQVGQDGPAGVPVRGGAAVARAGVGRGGGGGLDTGLGMGAGDGLRVDGGAHEGGGLGVGGGGLGAGGGPGPVGWPGVCGEPVPPVERAEVVREFAAFTDLHARARVLGLVGAPGSGRTTELAALAARRSRGAEPAPTLWLRGADLHDDDMSVADAARRALARAARIVAASDRSRPSGLGDITPERLSRLAHHAGRPLLLLLDGPEEMPPLLAHRLPEWTEGTAAWLAETGARLVVACRAEYWERAGAEFPREMLYGAGAPSEPWAGSALPTGRSWPTVARETWAGPHSDDGHRAGPRASVDGRAIDGRAIEPGPVGVRPGAGPVGLPSGEAPVGFPSGAALVDAPSGPGHAGFSSGAGAAGIPSAPGPADSLSGRTAAESSAVPAAAKPPSGPVPVAVPSGPVPAGDPFGAASAVGPSGPVPAGDPSGPVPAAGPSGSVPATGPSGSVPAAGPSGPVPAAGPSGPVPADALSGPVPAAAPTGTVSAGGPSAAPGGGHPPCVRLGDLTDDEARQARARYRLPEGALADPDARHPLTLRLLAEVHEALPGVPPPVRVDRDTVFAAHLDLMCLRIATRLAEENGLRGTAVRRLAAKVSGQVHEAARRSLAPGQGQLDRESFEAVFPWGPAPARLGGGTGWATAVLAEGLLVPAGDGYRFAHEELADWIQGTHLDLHEALRALVHQRGAPHHPHTLPVPHHRIGPVAEALLLLARQHGVPQLALTLEELVTALDADPCSWWAARLLTEVLTRVPDATPYTDVLRLLADGIAERGGEEPRGRGEFGPAFWTALRLPEATRLDLLRRLVLADGPPHEPGPRHLDTVARMLAADPTTVQPLLVRWFDDERPLPATPHATVATAAQALLHTHRHRGLDALTEALADSSHRRADELLAVLAEEEPSALCRAVERWARDERADRRAAAVTHGLRTAPHARTGADRTLLRHAALLLLAGPADERLHGGALALLVMDPSSRDRHLPRALSRFASGDPYLPPSAMATALPTHPEPVLAAFRARLLGPDAGEALRRLADATPPALAHRVAVLVGETVVERPETAGHVAAYVDRRLDHDPTARAVLHPLVTGLLDTGPEPVRAALAGVLAGDGTTGHGLLRHELREHLLTHEHDPAVLDALLHAAARCQGEARRNLVLRTGRLLVRTPDGATRFDRGLVELARHLPDFAGQLTDWLADAPGDWAALVGPSARRTIEGLAGARVPA</sequence>
<dbReference type="SUPFAM" id="SSF52540">
    <property type="entry name" value="P-loop containing nucleoside triphosphate hydrolases"/>
    <property type="match status" value="1"/>
</dbReference>